<dbReference type="AlphaFoldDB" id="X6M256"/>
<protein>
    <submittedName>
        <fullName evidence="2">Uncharacterized protein</fullName>
    </submittedName>
</protein>
<feature type="compositionally biased region" description="Basic and acidic residues" evidence="1">
    <location>
        <begin position="281"/>
        <end position="309"/>
    </location>
</feature>
<dbReference type="Proteomes" id="UP000023152">
    <property type="component" value="Unassembled WGS sequence"/>
</dbReference>
<proteinExistence type="predicted"/>
<feature type="compositionally biased region" description="Acidic residues" evidence="1">
    <location>
        <begin position="257"/>
        <end position="279"/>
    </location>
</feature>
<name>X6M256_RETFI</name>
<evidence type="ECO:0000313" key="3">
    <source>
        <dbReference type="Proteomes" id="UP000023152"/>
    </source>
</evidence>
<evidence type="ECO:0000313" key="2">
    <source>
        <dbReference type="EMBL" id="ETO08253.1"/>
    </source>
</evidence>
<organism evidence="2 3">
    <name type="scientific">Reticulomyxa filosa</name>
    <dbReference type="NCBI Taxonomy" id="46433"/>
    <lineage>
        <taxon>Eukaryota</taxon>
        <taxon>Sar</taxon>
        <taxon>Rhizaria</taxon>
        <taxon>Retaria</taxon>
        <taxon>Foraminifera</taxon>
        <taxon>Monothalamids</taxon>
        <taxon>Reticulomyxidae</taxon>
        <taxon>Reticulomyxa</taxon>
    </lineage>
</organism>
<accession>X6M256</accession>
<feature type="compositionally biased region" description="Low complexity" evidence="1">
    <location>
        <begin position="317"/>
        <end position="327"/>
    </location>
</feature>
<feature type="non-terminal residue" evidence="2">
    <location>
        <position position="498"/>
    </location>
</feature>
<comment type="caution">
    <text evidence="2">The sequence shown here is derived from an EMBL/GenBank/DDBJ whole genome shotgun (WGS) entry which is preliminary data.</text>
</comment>
<keyword evidence="3" id="KW-1185">Reference proteome</keyword>
<reference evidence="2 3" key="1">
    <citation type="journal article" date="2013" name="Curr. Biol.">
        <title>The Genome of the Foraminiferan Reticulomyxa filosa.</title>
        <authorList>
            <person name="Glockner G."/>
            <person name="Hulsmann N."/>
            <person name="Schleicher M."/>
            <person name="Noegel A.A."/>
            <person name="Eichinger L."/>
            <person name="Gallinger C."/>
            <person name="Pawlowski J."/>
            <person name="Sierra R."/>
            <person name="Euteneuer U."/>
            <person name="Pillet L."/>
            <person name="Moustafa A."/>
            <person name="Platzer M."/>
            <person name="Groth M."/>
            <person name="Szafranski K."/>
            <person name="Schliwa M."/>
        </authorList>
    </citation>
    <scope>NUCLEOTIDE SEQUENCE [LARGE SCALE GENOMIC DNA]</scope>
</reference>
<feature type="non-terminal residue" evidence="2">
    <location>
        <position position="1"/>
    </location>
</feature>
<feature type="compositionally biased region" description="Basic and acidic residues" evidence="1">
    <location>
        <begin position="7"/>
        <end position="27"/>
    </location>
</feature>
<gene>
    <name evidence="2" type="ORF">RFI_29136</name>
</gene>
<dbReference type="EMBL" id="ASPP01025230">
    <property type="protein sequence ID" value="ETO08253.1"/>
    <property type="molecule type" value="Genomic_DNA"/>
</dbReference>
<evidence type="ECO:0000256" key="1">
    <source>
        <dbReference type="SAM" id="MobiDB-lite"/>
    </source>
</evidence>
<feature type="region of interest" description="Disordered" evidence="1">
    <location>
        <begin position="231"/>
        <end position="344"/>
    </location>
</feature>
<sequence length="498" mass="57645">KNEEEGGGDHEDKKEEKETLQQEEKEGSLNWKQDISREEYEQIMDMVLKDVNMFENYVTPIVWSAIQRLYAPNPKIVECLKVGLERNPLATLSVLLPRLEERQAEWKRERQRARTTVRFQTNFKTQDRKQTNPRHLWNELISAQCQINPHISAELRKHYQFRRNKSAEWMEDKKYKQCELYSPIASPSTLTPSCLHILPRFCRTYQKIVAHLGAAHLFPYSKHDQKTLVMARGPTMTTTTTTTTTTTANRGDHADERDDDDGNNDDNDNDNDNSNDADYDVSIHDLTSHDNNDCDYNDNHGNDDERGNDNDNDNDNNNDNNNAMRNNGHNENDNKTRSPHNKCRKQMQCSRKYVKVNEIGNCYFNFAMRMDMKDIGPEDTHEHCWNLLSDYMSIHLPDQQQHVTIFLMLTIIQHIQIHSFVCVLHAINMSLNYNTSFPESKYAFITPMHSNTNKEATPPIDSSINIVNIHSNGTANANIQTSINENEIQSISINSNAN</sequence>
<feature type="compositionally biased region" description="Low complexity" evidence="1">
    <location>
        <begin position="235"/>
        <end position="249"/>
    </location>
</feature>
<feature type="region of interest" description="Disordered" evidence="1">
    <location>
        <begin position="1"/>
        <end position="28"/>
    </location>
</feature>